<accession>A0A8S5VGL3</accession>
<dbReference type="EMBL" id="BK016265">
    <property type="protein sequence ID" value="DAG05808.1"/>
    <property type="molecule type" value="Genomic_DNA"/>
</dbReference>
<organism evidence="1">
    <name type="scientific">Myoviridae sp. ctkfK18</name>
    <dbReference type="NCBI Taxonomy" id="2825165"/>
    <lineage>
        <taxon>Viruses</taxon>
        <taxon>Duplodnaviria</taxon>
        <taxon>Heunggongvirae</taxon>
        <taxon>Uroviricota</taxon>
        <taxon>Caudoviricetes</taxon>
    </lineage>
</organism>
<name>A0A8S5VGL3_9CAUD</name>
<proteinExistence type="predicted"/>
<sequence>MNDKPIFTYNLPEDTLKTWDGHLFKLEKTPEGEWVEIDLGPNKVLLGGLQRLCGALYNLPPKVKVISFEEDLVKGAVDDFTTSVTVDPNAKDKIMGYNVCYDGSQGTDVLAYPRHKKGYNFDNLIPFRLIPEGDNDYEVYYRDYLHSRKVLIEDSSGNEHPYIAYYTKKIEVDYVVTTDDATNVPDNPDTELVTDKDVRAVAQFLINITDKELVEWFSVFKKGKMESAGFNALCTMIGKPAKIRLNGKDFDTMTDSVVFSRLNHILVPHGVDGTIALRYKMLHI</sequence>
<reference evidence="1" key="1">
    <citation type="journal article" date="2021" name="Proc. Natl. Acad. Sci. U.S.A.">
        <title>A Catalog of Tens of Thousands of Viruses from Human Metagenomes Reveals Hidden Associations with Chronic Diseases.</title>
        <authorList>
            <person name="Tisza M.J."/>
            <person name="Buck C.B."/>
        </authorList>
    </citation>
    <scope>NUCLEOTIDE SEQUENCE</scope>
    <source>
        <strain evidence="1">CtkfK18</strain>
    </source>
</reference>
<evidence type="ECO:0000313" key="1">
    <source>
        <dbReference type="EMBL" id="DAG05808.1"/>
    </source>
</evidence>
<protein>
    <submittedName>
        <fullName evidence="1">Uncharacterized protein</fullName>
    </submittedName>
</protein>